<feature type="non-terminal residue" evidence="1">
    <location>
        <position position="1"/>
    </location>
</feature>
<evidence type="ECO:0008006" key="2">
    <source>
        <dbReference type="Google" id="ProtNLM"/>
    </source>
</evidence>
<gene>
    <name evidence="1" type="ORF">LCGC14_2876450</name>
</gene>
<dbReference type="InterPro" id="IPR023214">
    <property type="entry name" value="HAD_sf"/>
</dbReference>
<proteinExistence type="predicted"/>
<organism evidence="1">
    <name type="scientific">marine sediment metagenome</name>
    <dbReference type="NCBI Taxonomy" id="412755"/>
    <lineage>
        <taxon>unclassified sequences</taxon>
        <taxon>metagenomes</taxon>
        <taxon>ecological metagenomes</taxon>
    </lineage>
</organism>
<protein>
    <recommendedName>
        <fullName evidence="2">FCP1 homology domain-containing protein</fullName>
    </recommendedName>
</protein>
<sequence>PGDDNHDTSLIGGDMEAALQTPPMEGAFEAIKVLAEHFDHQVWLISKCGPRIQERTRWWLARHQFWRKANMNVDHIRFCRKRHEKAPLCEKLGITHFIDDRPDCLEPMRGIVEHRFLFGPQKREPHDNVCRVMTWADVQLKVLATLEAA</sequence>
<dbReference type="EMBL" id="LAZR01055984">
    <property type="protein sequence ID" value="KKK75166.1"/>
    <property type="molecule type" value="Genomic_DNA"/>
</dbReference>
<dbReference type="InterPro" id="IPR036412">
    <property type="entry name" value="HAD-like_sf"/>
</dbReference>
<accession>A0A0F9ASK2</accession>
<dbReference type="Gene3D" id="3.40.50.1000">
    <property type="entry name" value="HAD superfamily/HAD-like"/>
    <property type="match status" value="1"/>
</dbReference>
<reference evidence="1" key="1">
    <citation type="journal article" date="2015" name="Nature">
        <title>Complex archaea that bridge the gap between prokaryotes and eukaryotes.</title>
        <authorList>
            <person name="Spang A."/>
            <person name="Saw J.H."/>
            <person name="Jorgensen S.L."/>
            <person name="Zaremba-Niedzwiedzka K."/>
            <person name="Martijn J."/>
            <person name="Lind A.E."/>
            <person name="van Eijk R."/>
            <person name="Schleper C."/>
            <person name="Guy L."/>
            <person name="Ettema T.J."/>
        </authorList>
    </citation>
    <scope>NUCLEOTIDE SEQUENCE</scope>
</reference>
<dbReference type="SUPFAM" id="SSF56784">
    <property type="entry name" value="HAD-like"/>
    <property type="match status" value="1"/>
</dbReference>
<comment type="caution">
    <text evidence="1">The sequence shown here is derived from an EMBL/GenBank/DDBJ whole genome shotgun (WGS) entry which is preliminary data.</text>
</comment>
<evidence type="ECO:0000313" key="1">
    <source>
        <dbReference type="EMBL" id="KKK75166.1"/>
    </source>
</evidence>
<dbReference type="AlphaFoldDB" id="A0A0F9ASK2"/>
<name>A0A0F9ASK2_9ZZZZ</name>